<feature type="region of interest" description="Disordered" evidence="1">
    <location>
        <begin position="172"/>
        <end position="191"/>
    </location>
</feature>
<reference evidence="2" key="1">
    <citation type="journal article" date="2021" name="Sci. Rep.">
        <title>Diploid genomic architecture of Nitzschia inconspicua, an elite biomass production diatom.</title>
        <authorList>
            <person name="Oliver A."/>
            <person name="Podell S."/>
            <person name="Pinowska A."/>
            <person name="Traller J.C."/>
            <person name="Smith S.R."/>
            <person name="McClure R."/>
            <person name="Beliaev A."/>
            <person name="Bohutskyi P."/>
            <person name="Hill E.A."/>
            <person name="Rabines A."/>
            <person name="Zheng H."/>
            <person name="Allen L.Z."/>
            <person name="Kuo A."/>
            <person name="Grigoriev I.V."/>
            <person name="Allen A.E."/>
            <person name="Hazlebeck D."/>
            <person name="Allen E.E."/>
        </authorList>
    </citation>
    <scope>NUCLEOTIDE SEQUENCE</scope>
    <source>
        <strain evidence="2">Hildebrandi</strain>
    </source>
</reference>
<name>A0A9K3L3R7_9STRA</name>
<feature type="compositionally biased region" description="Acidic residues" evidence="1">
    <location>
        <begin position="179"/>
        <end position="191"/>
    </location>
</feature>
<dbReference type="AlphaFoldDB" id="A0A9K3L3R7"/>
<evidence type="ECO:0000256" key="1">
    <source>
        <dbReference type="SAM" id="MobiDB-lite"/>
    </source>
</evidence>
<dbReference type="EMBL" id="JAGRRH010000016">
    <property type="protein sequence ID" value="KAG7355085.1"/>
    <property type="molecule type" value="Genomic_DNA"/>
</dbReference>
<keyword evidence="3" id="KW-1185">Reference proteome</keyword>
<sequence>MEDEMTTTNNNNNIDHDGIARSVLEKLEGNFEKDGKSSCRACLRSKALPCSQVVDVLSSADVVFSVALVRTMHQIVLQEYTNFPSKDEANDNEMPKSSLSYMNKIVTGIRFVQLLLRLSEQLKDTNDRSGAQHSTTETMPLPPEEVHKMIASLLEKWTEGVCSFIRQAWKEQQRSDSMQGDDDDPDEEAQDETYNAMTADASLDVDPRPVYCFAFSSLWRLNDYVKTRSEMIVPIWKSLGGMAHVLMELSSQGEEPTNGWTDGVPSSLLLNAIQILCDFLREGKRRVERSVIQYYRNGAAEKSCTISFQSKMLCFIATKLSQLMRAYFVVYLGSSDSIDKSHNSLISECWLTLCGLRGIATTFQLLDTSAKKAVDKAPDDFNSSHLSTSTPLCSIAAIVGKITQRCLNTHNFSSMPSKSAVKSLLEARIHAMSPDGLAAPPSKEEHQFEQIAEAVGKVSLLQSILVASETKKDEDIEVLLQIVEDLLLMSIPQCTAALQVAAKNSHKDSRCMALPPTILLNSLRAMTEILYRCDSLPSFDKSRLHRLLLRWLGSENPQVKDDPQHPVHREMVLLLVQAYVSRRGPDRERYDAIKAFLSLLTKILFDNRTARNLRSSVVALLVRLQVSHIEEIKFLSRRLVEREYSSWLREKTISSTSRKRKRNRAMKKCAPHPTELIMIGEAVRGDGLSDCSTTGWSGLLPQTLCTTFDRLAELPTEPEQILLSATDKHFLVMSFVERILLTRGNTSFEECNKKFQLKVGKDLMTVIVAFLRSITAIKFHVNDEEYTFHKKAILFMAALRLSITVNESLGGINTVNLPVDIISSLMAKIVSTRFYSKQDGPLIDKVRPLLQFDGLMVLKSLAKSIRSDCKDDVLQTVKTGYVRLLSPDDWPYFSFGITSLCTFGTTLDAAHKHILRPCLPDSRLKLFQCRISKKIWKDKILGEVEREGISLALRQTAFLDKLSTPRSKVDTAFFASVASFSILPGSWLLEMATQNGRTAQVLFPPGPNSLDDIKYMLGEISESPPVYSLKRFVISPLGDVKCLMHMMQP</sequence>
<dbReference type="OrthoDB" id="47289at2759"/>
<evidence type="ECO:0000313" key="3">
    <source>
        <dbReference type="Proteomes" id="UP000693970"/>
    </source>
</evidence>
<reference evidence="2" key="2">
    <citation type="submission" date="2021-04" db="EMBL/GenBank/DDBJ databases">
        <authorList>
            <person name="Podell S."/>
        </authorList>
    </citation>
    <scope>NUCLEOTIDE SEQUENCE</scope>
    <source>
        <strain evidence="2">Hildebrandi</strain>
    </source>
</reference>
<evidence type="ECO:0000313" key="2">
    <source>
        <dbReference type="EMBL" id="KAG7355085.1"/>
    </source>
</evidence>
<organism evidence="2 3">
    <name type="scientific">Nitzschia inconspicua</name>
    <dbReference type="NCBI Taxonomy" id="303405"/>
    <lineage>
        <taxon>Eukaryota</taxon>
        <taxon>Sar</taxon>
        <taxon>Stramenopiles</taxon>
        <taxon>Ochrophyta</taxon>
        <taxon>Bacillariophyta</taxon>
        <taxon>Bacillariophyceae</taxon>
        <taxon>Bacillariophycidae</taxon>
        <taxon>Bacillariales</taxon>
        <taxon>Bacillariaceae</taxon>
        <taxon>Nitzschia</taxon>
    </lineage>
</organism>
<gene>
    <name evidence="2" type="ORF">IV203_004441</name>
</gene>
<protein>
    <submittedName>
        <fullName evidence="2">Uncharacterized protein</fullName>
    </submittedName>
</protein>
<dbReference type="Proteomes" id="UP000693970">
    <property type="component" value="Unassembled WGS sequence"/>
</dbReference>
<accession>A0A9K3L3R7</accession>
<proteinExistence type="predicted"/>
<comment type="caution">
    <text evidence="2">The sequence shown here is derived from an EMBL/GenBank/DDBJ whole genome shotgun (WGS) entry which is preliminary data.</text>
</comment>